<reference evidence="8 9" key="1">
    <citation type="journal article" date="2016" name="G3 (Bethesda)">
        <title>First Draft Assembly and Annotation of the Genome of a California Endemic Oak Quercus lobata Nee (Fagaceae).</title>
        <authorList>
            <person name="Sork V.L."/>
            <person name="Fitz-Gibbon S.T."/>
            <person name="Puiu D."/>
            <person name="Crepeau M."/>
            <person name="Gugger P.F."/>
            <person name="Sherman R."/>
            <person name="Stevens K."/>
            <person name="Langley C.H."/>
            <person name="Pellegrini M."/>
            <person name="Salzberg S.L."/>
        </authorList>
    </citation>
    <scope>NUCLEOTIDE SEQUENCE [LARGE SCALE GENOMIC DNA]</scope>
    <source>
        <strain evidence="8 9">cv. SW786</strain>
    </source>
</reference>
<dbReference type="InterPro" id="IPR007770">
    <property type="entry name" value="DMP"/>
</dbReference>
<organism evidence="8 9">
    <name type="scientific">Quercus lobata</name>
    <name type="common">Valley oak</name>
    <dbReference type="NCBI Taxonomy" id="97700"/>
    <lineage>
        <taxon>Eukaryota</taxon>
        <taxon>Viridiplantae</taxon>
        <taxon>Streptophyta</taxon>
        <taxon>Embryophyta</taxon>
        <taxon>Tracheophyta</taxon>
        <taxon>Spermatophyta</taxon>
        <taxon>Magnoliopsida</taxon>
        <taxon>eudicotyledons</taxon>
        <taxon>Gunneridae</taxon>
        <taxon>Pentapetalae</taxon>
        <taxon>rosids</taxon>
        <taxon>fabids</taxon>
        <taxon>Fagales</taxon>
        <taxon>Fagaceae</taxon>
        <taxon>Quercus</taxon>
    </lineage>
</organism>
<evidence type="ECO:0000256" key="5">
    <source>
        <dbReference type="ARBA" id="ARBA00023136"/>
    </source>
</evidence>
<dbReference type="PANTHER" id="PTHR31621">
    <property type="entry name" value="PROTEIN DMP3"/>
    <property type="match status" value="1"/>
</dbReference>
<dbReference type="EMBL" id="LRBV02000006">
    <property type="status" value="NOT_ANNOTATED_CDS"/>
    <property type="molecule type" value="Genomic_DNA"/>
</dbReference>
<feature type="transmembrane region" description="Helical" evidence="7">
    <location>
        <begin position="140"/>
        <end position="159"/>
    </location>
</feature>
<reference evidence="8" key="2">
    <citation type="submission" date="2021-01" db="UniProtKB">
        <authorList>
            <consortium name="EnsemblPlants"/>
        </authorList>
    </citation>
    <scope>IDENTIFICATION</scope>
</reference>
<keyword evidence="9" id="KW-1185">Reference proteome</keyword>
<evidence type="ECO:0000256" key="7">
    <source>
        <dbReference type="SAM" id="Phobius"/>
    </source>
</evidence>
<evidence type="ECO:0000313" key="8">
    <source>
        <dbReference type="EnsemblPlants" id="QL06p006292:mrna"/>
    </source>
</evidence>
<evidence type="ECO:0000256" key="6">
    <source>
        <dbReference type="SAM" id="MobiDB-lite"/>
    </source>
</evidence>
<keyword evidence="5 7" id="KW-0472">Membrane</keyword>
<keyword evidence="4 7" id="KW-1133">Transmembrane helix</keyword>
<evidence type="ECO:0000256" key="2">
    <source>
        <dbReference type="ARBA" id="ARBA00008707"/>
    </source>
</evidence>
<dbReference type="AlphaFoldDB" id="A0A7N2LXD3"/>
<dbReference type="Pfam" id="PF05078">
    <property type="entry name" value="DUF679"/>
    <property type="match status" value="2"/>
</dbReference>
<dbReference type="GO" id="GO:0016020">
    <property type="term" value="C:membrane"/>
    <property type="evidence" value="ECO:0007669"/>
    <property type="project" value="UniProtKB-SubCell"/>
</dbReference>
<feature type="region of interest" description="Disordered" evidence="6">
    <location>
        <begin position="267"/>
        <end position="287"/>
    </location>
</feature>
<feature type="transmembrane region" description="Helical" evidence="7">
    <location>
        <begin position="100"/>
        <end position="120"/>
    </location>
</feature>
<sequence length="287" mass="31212">MAQTTIKDNTLSGLGKVNRLLPSGTVFLYQFLSPVLSNNGHCTTTIYKYLTPTLVAVCGLSCFFSSFTDSYVGDNGKTHYVVPSKGLWTSEDSKKLDYKLLLEDFVHGLFALTVFGVLLLLDHKTVGCFYPVSAALENTLLKVLPPAVGVVASVLFMFFPTKRHGIGYPSRTDSSRVSKSGGGEWTYVEIKRLDYKLLLEDFVHGLFAPTVFGVLVLLDHKTVGCFYPVSAALENTLLKVLPPAVSVVSSVLYMFFPTKRHGIGYPSSTDSSRVSKSGGGEVSLPKA</sequence>
<dbReference type="EnsemblPlants" id="QL06p006292:mrna">
    <property type="protein sequence ID" value="QL06p006292:mrna"/>
    <property type="gene ID" value="QL06p006292"/>
</dbReference>
<comment type="similarity">
    <text evidence="2">Belongs to the plant DMP1 protein family.</text>
</comment>
<dbReference type="GO" id="GO:0005737">
    <property type="term" value="C:cytoplasm"/>
    <property type="evidence" value="ECO:0007669"/>
    <property type="project" value="UniProtKB-ARBA"/>
</dbReference>
<evidence type="ECO:0000256" key="1">
    <source>
        <dbReference type="ARBA" id="ARBA00004141"/>
    </source>
</evidence>
<evidence type="ECO:0000313" key="9">
    <source>
        <dbReference type="Proteomes" id="UP000594261"/>
    </source>
</evidence>
<protein>
    <submittedName>
        <fullName evidence="8">Uncharacterized protein</fullName>
    </submittedName>
</protein>
<keyword evidence="3 7" id="KW-0812">Transmembrane</keyword>
<dbReference type="FunCoup" id="A0A7N2LXD3">
    <property type="interactions" value="496"/>
</dbReference>
<dbReference type="Gramene" id="QL06p006292:mrna">
    <property type="protein sequence ID" value="QL06p006292:mrna"/>
    <property type="gene ID" value="QL06p006292"/>
</dbReference>
<dbReference type="Proteomes" id="UP000594261">
    <property type="component" value="Chromosome 6"/>
</dbReference>
<evidence type="ECO:0000256" key="4">
    <source>
        <dbReference type="ARBA" id="ARBA00022989"/>
    </source>
</evidence>
<comment type="subcellular location">
    <subcellularLocation>
        <location evidence="1">Membrane</location>
        <topology evidence="1">Multi-pass membrane protein</topology>
    </subcellularLocation>
</comment>
<proteinExistence type="inferred from homology"/>
<dbReference type="PANTHER" id="PTHR31621:SF66">
    <property type="entry name" value="PROTEIN DMP2"/>
    <property type="match status" value="1"/>
</dbReference>
<name>A0A7N2LXD3_QUELO</name>
<dbReference type="InParanoid" id="A0A7N2LXD3"/>
<evidence type="ECO:0000256" key="3">
    <source>
        <dbReference type="ARBA" id="ARBA00022692"/>
    </source>
</evidence>
<accession>A0A7N2LXD3</accession>
<dbReference type="GO" id="GO:0010256">
    <property type="term" value="P:endomembrane system organization"/>
    <property type="evidence" value="ECO:0007669"/>
    <property type="project" value="TreeGrafter"/>
</dbReference>